<proteinExistence type="predicted"/>
<feature type="non-terminal residue" evidence="1">
    <location>
        <position position="105"/>
    </location>
</feature>
<name>A0A146KC39_9EUKA</name>
<accession>A0A146KC39</accession>
<dbReference type="AlphaFoldDB" id="A0A146KC39"/>
<reference evidence="1" key="1">
    <citation type="submission" date="2015-07" db="EMBL/GenBank/DDBJ databases">
        <title>Adaptation to a free-living lifestyle via gene acquisitions in the diplomonad Trepomonas sp. PC1.</title>
        <authorList>
            <person name="Xu F."/>
            <person name="Jerlstrom-Hultqvist J."/>
            <person name="Kolisko M."/>
            <person name="Simpson A.G.B."/>
            <person name="Roger A.J."/>
            <person name="Svard S.G."/>
            <person name="Andersson J.O."/>
        </authorList>
    </citation>
    <scope>NUCLEOTIDE SEQUENCE</scope>
    <source>
        <strain evidence="1">PC1</strain>
    </source>
</reference>
<feature type="non-terminal residue" evidence="1">
    <location>
        <position position="1"/>
    </location>
</feature>
<dbReference type="EMBL" id="GDID01003667">
    <property type="protein sequence ID" value="JAP92939.1"/>
    <property type="molecule type" value="Transcribed_RNA"/>
</dbReference>
<evidence type="ECO:0000313" key="1">
    <source>
        <dbReference type="EMBL" id="JAP92939.1"/>
    </source>
</evidence>
<gene>
    <name evidence="1" type="ORF">TPC1_14955</name>
</gene>
<protein>
    <submittedName>
        <fullName evidence="1">Dynein heavy chain</fullName>
    </submittedName>
</protein>
<sequence>LTHMQKIVAPLNDYLQTFQAFRDLLFLDEQKYLSTINYRAEMFLTGQTMPKNVELLPETQKAIENAEPLSPQDLKALVKEKQDQSRAILNQIPEIVHVGAFLVKN</sequence>
<organism evidence="1">
    <name type="scientific">Trepomonas sp. PC1</name>
    <dbReference type="NCBI Taxonomy" id="1076344"/>
    <lineage>
        <taxon>Eukaryota</taxon>
        <taxon>Metamonada</taxon>
        <taxon>Diplomonadida</taxon>
        <taxon>Hexamitidae</taxon>
        <taxon>Hexamitinae</taxon>
        <taxon>Trepomonas</taxon>
    </lineage>
</organism>